<dbReference type="STRING" id="797473.HMPREF9080_00285"/>
<accession>G9ZC07</accession>
<organism evidence="1 2">
    <name type="scientific">Cardiobacterium valvarum F0432</name>
    <dbReference type="NCBI Taxonomy" id="797473"/>
    <lineage>
        <taxon>Bacteria</taxon>
        <taxon>Pseudomonadati</taxon>
        <taxon>Pseudomonadota</taxon>
        <taxon>Gammaproteobacteria</taxon>
        <taxon>Cardiobacteriales</taxon>
        <taxon>Cardiobacteriaceae</taxon>
        <taxon>Cardiobacterium</taxon>
    </lineage>
</organism>
<proteinExistence type="predicted"/>
<evidence type="ECO:0000313" key="2">
    <source>
        <dbReference type="Proteomes" id="UP000004750"/>
    </source>
</evidence>
<evidence type="ECO:0000313" key="1">
    <source>
        <dbReference type="EMBL" id="EHM55903.1"/>
    </source>
</evidence>
<dbReference type="HOGENOM" id="CLU_3133671_0_0_6"/>
<comment type="caution">
    <text evidence="1">The sequence shown here is derived from an EMBL/GenBank/DDBJ whole genome shotgun (WGS) entry which is preliminary data.</text>
</comment>
<reference evidence="1 2" key="1">
    <citation type="submission" date="2011-08" db="EMBL/GenBank/DDBJ databases">
        <authorList>
            <person name="Weinstock G."/>
            <person name="Sodergren E."/>
            <person name="Clifton S."/>
            <person name="Fulton L."/>
            <person name="Fulton B."/>
            <person name="Courtney L."/>
            <person name="Fronick C."/>
            <person name="Harrison M."/>
            <person name="Strong C."/>
            <person name="Farmer C."/>
            <person name="Delahaunty K."/>
            <person name="Markovic C."/>
            <person name="Hall O."/>
            <person name="Minx P."/>
            <person name="Tomlinson C."/>
            <person name="Mitreva M."/>
            <person name="Hou S."/>
            <person name="Chen J."/>
            <person name="Wollam A."/>
            <person name="Pepin K.H."/>
            <person name="Johnson M."/>
            <person name="Bhonagiri V."/>
            <person name="Zhang X."/>
            <person name="Suruliraj S."/>
            <person name="Warren W."/>
            <person name="Chinwalla A."/>
            <person name="Mardis E.R."/>
            <person name="Wilson R.K."/>
        </authorList>
    </citation>
    <scope>NUCLEOTIDE SEQUENCE [LARGE SCALE GENOMIC DNA]</scope>
    <source>
        <strain evidence="1 2">F0432</strain>
    </source>
</reference>
<dbReference type="Proteomes" id="UP000004750">
    <property type="component" value="Unassembled WGS sequence"/>
</dbReference>
<sequence>MEATKNRHHYKTPPSGITAQFLITTADLETSPATSSCWCNGQKRCYKSL</sequence>
<name>G9ZC07_9GAMM</name>
<dbReference type="AlphaFoldDB" id="G9ZC07"/>
<protein>
    <submittedName>
        <fullName evidence="1">Uncharacterized protein</fullName>
    </submittedName>
</protein>
<gene>
    <name evidence="1" type="ORF">HMPREF9080_00285</name>
</gene>
<dbReference type="EMBL" id="AGCM01000017">
    <property type="protein sequence ID" value="EHM55903.1"/>
    <property type="molecule type" value="Genomic_DNA"/>
</dbReference>